<name>A0A918P070_9ACTN</name>
<accession>A0A918P070</accession>
<dbReference type="PANTHER" id="PTHR35526">
    <property type="entry name" value="ANTI-SIGMA-F FACTOR RSBW-RELATED"/>
    <property type="match status" value="1"/>
</dbReference>
<keyword evidence="1" id="KW-0808">Transferase</keyword>
<evidence type="ECO:0000256" key="2">
    <source>
        <dbReference type="SAM" id="MobiDB-lite"/>
    </source>
</evidence>
<organism evidence="4 5">
    <name type="scientific">Streptomyces minutiscleroticus</name>
    <dbReference type="NCBI Taxonomy" id="68238"/>
    <lineage>
        <taxon>Bacteria</taxon>
        <taxon>Bacillati</taxon>
        <taxon>Actinomycetota</taxon>
        <taxon>Actinomycetes</taxon>
        <taxon>Kitasatosporales</taxon>
        <taxon>Streptomycetaceae</taxon>
        <taxon>Streptomyces</taxon>
    </lineage>
</organism>
<dbReference type="CDD" id="cd16936">
    <property type="entry name" value="HATPase_RsbW-like"/>
    <property type="match status" value="1"/>
</dbReference>
<proteinExistence type="predicted"/>
<dbReference type="InterPro" id="IPR050267">
    <property type="entry name" value="Anti-sigma-factor_SerPK"/>
</dbReference>
<dbReference type="EMBL" id="BMVU01000070">
    <property type="protein sequence ID" value="GGY09346.1"/>
    <property type="molecule type" value="Genomic_DNA"/>
</dbReference>
<evidence type="ECO:0000313" key="4">
    <source>
        <dbReference type="EMBL" id="GGY09346.1"/>
    </source>
</evidence>
<feature type="compositionally biased region" description="Polar residues" evidence="2">
    <location>
        <begin position="14"/>
        <end position="26"/>
    </location>
</feature>
<sequence length="166" mass="17484">MIPDRNHDPGIGESPSSAQEHNSTTAQKKHVNGATAPRADHMVLKTFFAASDLAKLRRQVARHARTAGLCPARLDEFVLAVNEIATNAVVHGGGRGHLELNRTDAALRCTIVDQGPGLAHPDPCAPHPPGEEEGGRGLQLARAFVDDLTLTNGAAGTTVTLIVLLD</sequence>
<dbReference type="InterPro" id="IPR036890">
    <property type="entry name" value="HATPase_C_sf"/>
</dbReference>
<feature type="region of interest" description="Disordered" evidence="2">
    <location>
        <begin position="1"/>
        <end position="36"/>
    </location>
</feature>
<evidence type="ECO:0000259" key="3">
    <source>
        <dbReference type="Pfam" id="PF13581"/>
    </source>
</evidence>
<feature type="domain" description="Histidine kinase/HSP90-like ATPase" evidence="3">
    <location>
        <begin position="51"/>
        <end position="162"/>
    </location>
</feature>
<keyword evidence="5" id="KW-1185">Reference proteome</keyword>
<comment type="caution">
    <text evidence="4">The sequence shown here is derived from an EMBL/GenBank/DDBJ whole genome shotgun (WGS) entry which is preliminary data.</text>
</comment>
<dbReference type="GO" id="GO:0004674">
    <property type="term" value="F:protein serine/threonine kinase activity"/>
    <property type="evidence" value="ECO:0007669"/>
    <property type="project" value="UniProtKB-KW"/>
</dbReference>
<keyword evidence="1" id="KW-0723">Serine/threonine-protein kinase</keyword>
<protein>
    <recommendedName>
        <fullName evidence="3">Histidine kinase/HSP90-like ATPase domain-containing protein</fullName>
    </recommendedName>
</protein>
<dbReference type="RefSeq" id="WP_190194585.1">
    <property type="nucleotide sequence ID" value="NZ_BMVU01000070.1"/>
</dbReference>
<evidence type="ECO:0000256" key="1">
    <source>
        <dbReference type="ARBA" id="ARBA00022527"/>
    </source>
</evidence>
<feature type="compositionally biased region" description="Basic and acidic residues" evidence="2">
    <location>
        <begin position="1"/>
        <end position="10"/>
    </location>
</feature>
<reference evidence="4" key="1">
    <citation type="journal article" date="2014" name="Int. J. Syst. Evol. Microbiol.">
        <title>Complete genome sequence of Corynebacterium casei LMG S-19264T (=DSM 44701T), isolated from a smear-ripened cheese.</title>
        <authorList>
            <consortium name="US DOE Joint Genome Institute (JGI-PGF)"/>
            <person name="Walter F."/>
            <person name="Albersmeier A."/>
            <person name="Kalinowski J."/>
            <person name="Ruckert C."/>
        </authorList>
    </citation>
    <scope>NUCLEOTIDE SEQUENCE</scope>
    <source>
        <strain evidence="4">JCM 4790</strain>
    </source>
</reference>
<dbReference type="AlphaFoldDB" id="A0A918P070"/>
<evidence type="ECO:0000313" key="5">
    <source>
        <dbReference type="Proteomes" id="UP000619244"/>
    </source>
</evidence>
<gene>
    <name evidence="4" type="ORF">GCM10010358_72750</name>
</gene>
<dbReference type="SUPFAM" id="SSF55874">
    <property type="entry name" value="ATPase domain of HSP90 chaperone/DNA topoisomerase II/histidine kinase"/>
    <property type="match status" value="1"/>
</dbReference>
<dbReference type="InterPro" id="IPR003594">
    <property type="entry name" value="HATPase_dom"/>
</dbReference>
<keyword evidence="1" id="KW-0418">Kinase</keyword>
<dbReference type="Gene3D" id="3.30.565.10">
    <property type="entry name" value="Histidine kinase-like ATPase, C-terminal domain"/>
    <property type="match status" value="1"/>
</dbReference>
<reference evidence="4" key="2">
    <citation type="submission" date="2020-09" db="EMBL/GenBank/DDBJ databases">
        <authorList>
            <person name="Sun Q."/>
            <person name="Ohkuma M."/>
        </authorList>
    </citation>
    <scope>NUCLEOTIDE SEQUENCE</scope>
    <source>
        <strain evidence="4">JCM 4790</strain>
    </source>
</reference>
<dbReference type="Pfam" id="PF13581">
    <property type="entry name" value="HATPase_c_2"/>
    <property type="match status" value="1"/>
</dbReference>
<dbReference type="Proteomes" id="UP000619244">
    <property type="component" value="Unassembled WGS sequence"/>
</dbReference>
<dbReference type="PANTHER" id="PTHR35526:SF3">
    <property type="entry name" value="ANTI-SIGMA-F FACTOR RSBW"/>
    <property type="match status" value="1"/>
</dbReference>